<evidence type="ECO:0000313" key="2">
    <source>
        <dbReference type="Proteomes" id="UP000287651"/>
    </source>
</evidence>
<sequence length="93" mass="10109">MAKHHGESSKMGQAGPLPQAAIGGLQIQTCSLVVGAAHEEYDNEQNEREVVYSLGMEEAQSGALTGKRSHNERLTTVETDLNVLEMSLEKLEE</sequence>
<organism evidence="1 2">
    <name type="scientific">Ensete ventricosum</name>
    <name type="common">Abyssinian banana</name>
    <name type="synonym">Musa ensete</name>
    <dbReference type="NCBI Taxonomy" id="4639"/>
    <lineage>
        <taxon>Eukaryota</taxon>
        <taxon>Viridiplantae</taxon>
        <taxon>Streptophyta</taxon>
        <taxon>Embryophyta</taxon>
        <taxon>Tracheophyta</taxon>
        <taxon>Spermatophyta</taxon>
        <taxon>Magnoliopsida</taxon>
        <taxon>Liliopsida</taxon>
        <taxon>Zingiberales</taxon>
        <taxon>Musaceae</taxon>
        <taxon>Ensete</taxon>
    </lineage>
</organism>
<evidence type="ECO:0000313" key="1">
    <source>
        <dbReference type="EMBL" id="RRT40199.1"/>
    </source>
</evidence>
<protein>
    <submittedName>
        <fullName evidence="1">Uncharacterized protein</fullName>
    </submittedName>
</protein>
<reference evidence="1 2" key="1">
    <citation type="journal article" date="2014" name="Agronomy (Basel)">
        <title>A Draft Genome Sequence for Ensete ventricosum, the Drought-Tolerant Tree Against Hunger.</title>
        <authorList>
            <person name="Harrison J."/>
            <person name="Moore K.A."/>
            <person name="Paszkiewicz K."/>
            <person name="Jones T."/>
            <person name="Grant M."/>
            <person name="Ambacheew D."/>
            <person name="Muzemil S."/>
            <person name="Studholme D.J."/>
        </authorList>
    </citation>
    <scope>NUCLEOTIDE SEQUENCE [LARGE SCALE GENOMIC DNA]</scope>
</reference>
<proteinExistence type="predicted"/>
<dbReference type="AlphaFoldDB" id="A0A426XL17"/>
<comment type="caution">
    <text evidence="1">The sequence shown here is derived from an EMBL/GenBank/DDBJ whole genome shotgun (WGS) entry which is preliminary data.</text>
</comment>
<dbReference type="EMBL" id="AMZH03019575">
    <property type="protein sequence ID" value="RRT40199.1"/>
    <property type="molecule type" value="Genomic_DNA"/>
</dbReference>
<name>A0A426XL17_ENSVE</name>
<gene>
    <name evidence="1" type="ORF">B296_00036505</name>
</gene>
<accession>A0A426XL17</accession>
<dbReference type="Proteomes" id="UP000287651">
    <property type="component" value="Unassembled WGS sequence"/>
</dbReference>